<organism evidence="1 2">
    <name type="scientific">Fannyhessea vaginae PB189-T1-4</name>
    <dbReference type="NCBI Taxonomy" id="866774"/>
    <lineage>
        <taxon>Bacteria</taxon>
        <taxon>Bacillati</taxon>
        <taxon>Actinomycetota</taxon>
        <taxon>Coriobacteriia</taxon>
        <taxon>Coriobacteriales</taxon>
        <taxon>Atopobiaceae</taxon>
        <taxon>Fannyhessea</taxon>
    </lineage>
</organism>
<evidence type="ECO:0000313" key="2">
    <source>
        <dbReference type="Proteomes" id="UP000004431"/>
    </source>
</evidence>
<sequence length="37" mass="3659">MVAGAAALAAAGMFELVEVLVLPGSGFGMGCLDKKYA</sequence>
<keyword evidence="2" id="KW-1185">Reference proteome</keyword>
<gene>
    <name evidence="1" type="ORF">HMPREF9248_1203</name>
</gene>
<accession>A0ABN0B1A8</accession>
<dbReference type="EMBL" id="AEDQ01000010">
    <property type="protein sequence ID" value="EFL44567.1"/>
    <property type="molecule type" value="Genomic_DNA"/>
</dbReference>
<comment type="caution">
    <text evidence="1">The sequence shown here is derived from an EMBL/GenBank/DDBJ whole genome shotgun (WGS) entry which is preliminary data.</text>
</comment>
<evidence type="ECO:0000313" key="1">
    <source>
        <dbReference type="EMBL" id="EFL44567.1"/>
    </source>
</evidence>
<name>A0ABN0B1A8_9ACTN</name>
<protein>
    <submittedName>
        <fullName evidence="1">Uncharacterized protein</fullName>
    </submittedName>
</protein>
<reference evidence="1 2" key="1">
    <citation type="submission" date="2010-08" db="EMBL/GenBank/DDBJ databases">
        <authorList>
            <person name="Durkin A.S."/>
            <person name="Madupu R."/>
            <person name="Torralba M."/>
            <person name="Gillis M."/>
            <person name="Methe B."/>
            <person name="Sutton G."/>
            <person name="Nelson K.E."/>
        </authorList>
    </citation>
    <scope>NUCLEOTIDE SEQUENCE [LARGE SCALE GENOMIC DNA]</scope>
    <source>
        <strain evidence="1 2">PB189-T1-4</strain>
    </source>
</reference>
<dbReference type="Proteomes" id="UP000004431">
    <property type="component" value="Unassembled WGS sequence"/>
</dbReference>
<proteinExistence type="predicted"/>